<keyword evidence="1" id="KW-0547">Nucleotide-binding</keyword>
<dbReference type="InterPro" id="IPR002197">
    <property type="entry name" value="HTH_Fis"/>
</dbReference>
<feature type="domain" description="Sigma-54 factor interaction" evidence="8">
    <location>
        <begin position="143"/>
        <end position="372"/>
    </location>
</feature>
<dbReference type="Pfam" id="PF25601">
    <property type="entry name" value="AAA_lid_14"/>
    <property type="match status" value="1"/>
</dbReference>
<dbReference type="InterPro" id="IPR025662">
    <property type="entry name" value="Sigma_54_int_dom_ATP-bd_1"/>
</dbReference>
<keyword evidence="3" id="KW-0805">Transcription regulation</keyword>
<dbReference type="InterPro" id="IPR003593">
    <property type="entry name" value="AAA+_ATPase"/>
</dbReference>
<evidence type="ECO:0000313" key="12">
    <source>
        <dbReference type="Proteomes" id="UP000248798"/>
    </source>
</evidence>
<dbReference type="PROSITE" id="PS50045">
    <property type="entry name" value="SIGMA54_INTERACT_4"/>
    <property type="match status" value="1"/>
</dbReference>
<evidence type="ECO:0000256" key="6">
    <source>
        <dbReference type="ARBA" id="ARBA00023163"/>
    </source>
</evidence>
<reference evidence="11 12" key="1">
    <citation type="submission" date="2018-06" db="EMBL/GenBank/DDBJ databases">
        <title>Complete Genome Sequence of Desulfobacter hydrogenophilus (DSM3380).</title>
        <authorList>
            <person name="Marietou A."/>
            <person name="Schreiber L."/>
            <person name="Marshall I."/>
            <person name="Jorgensen B."/>
        </authorList>
    </citation>
    <scope>NUCLEOTIDE SEQUENCE [LARGE SCALE GENOMIC DNA]</scope>
    <source>
        <strain evidence="11 12">DSM 3380</strain>
    </source>
</reference>
<feature type="domain" description="Response regulatory" evidence="9">
    <location>
        <begin position="4"/>
        <end position="118"/>
    </location>
</feature>
<keyword evidence="2" id="KW-0067">ATP-binding</keyword>
<evidence type="ECO:0000313" key="10">
    <source>
        <dbReference type="EMBL" id="QBH11710.1"/>
    </source>
</evidence>
<evidence type="ECO:0000256" key="2">
    <source>
        <dbReference type="ARBA" id="ARBA00022840"/>
    </source>
</evidence>
<proteinExistence type="predicted"/>
<evidence type="ECO:0000259" key="9">
    <source>
        <dbReference type="PROSITE" id="PS50110"/>
    </source>
</evidence>
<evidence type="ECO:0000313" key="11">
    <source>
        <dbReference type="EMBL" id="RAM02924.1"/>
    </source>
</evidence>
<evidence type="ECO:0000313" key="13">
    <source>
        <dbReference type="Proteomes" id="UP000293902"/>
    </source>
</evidence>
<name>A0A328FDZ9_9BACT</name>
<dbReference type="InterPro" id="IPR058031">
    <property type="entry name" value="AAA_lid_NorR"/>
</dbReference>
<dbReference type="GO" id="GO:0005524">
    <property type="term" value="F:ATP binding"/>
    <property type="evidence" value="ECO:0007669"/>
    <property type="project" value="UniProtKB-KW"/>
</dbReference>
<dbReference type="PROSITE" id="PS50110">
    <property type="entry name" value="RESPONSE_REGULATORY"/>
    <property type="match status" value="1"/>
</dbReference>
<sequence length="450" mass="51539">MQEHILIIEDEQIALKNLEHILLKDGYKITAVDSGTKGLNLIKSKIFDLIITDYKMKKIDGMQILEHSRELQPYAEVIMITGYATVDNAVIAMKEGAYHYIAKPYKLDEVRQIIKQALLKRSLQMENQSLRKQLDQKAKLPEIIGNSPSMLQVKKTIAQVAQTDISVLILGESGTGKELVARAIHSLSSRKKHEMVAFNCGSFSEDLMANELFGHEKEAFTGAMKTKKGLFEFADQGTVFFDEIGDMPPSMQVKILRVIQEKEIMRVGSTQTLGVDLRFIAATHRDLRHEVDQGHFRQDLYFRLNVASIILPALADRKEDIPLLAYHFLAKKNRDMGKSIKEIDRITMDLLANYAWPGNVRELENIIERAVAMENSEVIYPEALPDHLTQLAIETYRTAPEGKIPTMKEQEKRYIQWVLEQTNWNKTRAAEIMEIDRVSLWRKIKAFKLE</sequence>
<keyword evidence="5" id="KW-0010">Activator</keyword>
<dbReference type="InterPro" id="IPR002078">
    <property type="entry name" value="Sigma_54_int"/>
</dbReference>
<dbReference type="Gene3D" id="1.10.10.60">
    <property type="entry name" value="Homeodomain-like"/>
    <property type="match status" value="1"/>
</dbReference>
<dbReference type="RefSeq" id="WP_111954660.1">
    <property type="nucleotide sequence ID" value="NZ_CP036313.1"/>
</dbReference>
<dbReference type="EMBL" id="QLNI01000009">
    <property type="protein sequence ID" value="RAM02924.1"/>
    <property type="molecule type" value="Genomic_DNA"/>
</dbReference>
<dbReference type="InterPro" id="IPR001789">
    <property type="entry name" value="Sig_transdc_resp-reg_receiver"/>
</dbReference>
<reference evidence="10 13" key="2">
    <citation type="submission" date="2019-02" db="EMBL/GenBank/DDBJ databases">
        <title>Complete genome sequence of Desulfobacter hydrogenophilus AcRS1.</title>
        <authorList>
            <person name="Marietou A."/>
            <person name="Lund M.B."/>
            <person name="Marshall I.P.G."/>
            <person name="Schreiber L."/>
            <person name="Jorgensen B."/>
        </authorList>
    </citation>
    <scope>NUCLEOTIDE SEQUENCE [LARGE SCALE GENOMIC DNA]</scope>
    <source>
        <strain evidence="10 13">AcRS1</strain>
    </source>
</reference>
<dbReference type="GO" id="GO:0000160">
    <property type="term" value="P:phosphorelay signal transduction system"/>
    <property type="evidence" value="ECO:0007669"/>
    <property type="project" value="InterPro"/>
</dbReference>
<evidence type="ECO:0000256" key="3">
    <source>
        <dbReference type="ARBA" id="ARBA00023015"/>
    </source>
</evidence>
<dbReference type="Pfam" id="PF00158">
    <property type="entry name" value="Sigma54_activat"/>
    <property type="match status" value="1"/>
</dbReference>
<dbReference type="Pfam" id="PF00072">
    <property type="entry name" value="Response_reg"/>
    <property type="match status" value="1"/>
</dbReference>
<dbReference type="OrthoDB" id="9763792at2"/>
<dbReference type="CDD" id="cd00009">
    <property type="entry name" value="AAA"/>
    <property type="match status" value="1"/>
</dbReference>
<organism evidence="11 12">
    <name type="scientific">Desulfobacter hydrogenophilus</name>
    <dbReference type="NCBI Taxonomy" id="2291"/>
    <lineage>
        <taxon>Bacteria</taxon>
        <taxon>Pseudomonadati</taxon>
        <taxon>Thermodesulfobacteriota</taxon>
        <taxon>Desulfobacteria</taxon>
        <taxon>Desulfobacterales</taxon>
        <taxon>Desulfobacteraceae</taxon>
        <taxon>Desulfobacter</taxon>
    </lineage>
</organism>
<dbReference type="Proteomes" id="UP000248798">
    <property type="component" value="Unassembled WGS sequence"/>
</dbReference>
<dbReference type="PRINTS" id="PR01590">
    <property type="entry name" value="HTHFIS"/>
</dbReference>
<keyword evidence="7" id="KW-0597">Phosphoprotein</keyword>
<evidence type="ECO:0000256" key="5">
    <source>
        <dbReference type="ARBA" id="ARBA00023159"/>
    </source>
</evidence>
<dbReference type="PROSITE" id="PS00675">
    <property type="entry name" value="SIGMA54_INTERACT_1"/>
    <property type="match status" value="1"/>
</dbReference>
<dbReference type="Proteomes" id="UP000293902">
    <property type="component" value="Chromosome"/>
</dbReference>
<keyword evidence="6" id="KW-0804">Transcription</keyword>
<dbReference type="PANTHER" id="PTHR32071">
    <property type="entry name" value="TRANSCRIPTIONAL REGULATORY PROTEIN"/>
    <property type="match status" value="1"/>
</dbReference>
<gene>
    <name evidence="11" type="ORF">DO021_05855</name>
    <name evidence="10" type="ORF">EYB58_01485</name>
</gene>
<dbReference type="SMART" id="SM00448">
    <property type="entry name" value="REC"/>
    <property type="match status" value="1"/>
</dbReference>
<dbReference type="Gene3D" id="3.40.50.2300">
    <property type="match status" value="1"/>
</dbReference>
<dbReference type="Gene3D" id="3.40.50.300">
    <property type="entry name" value="P-loop containing nucleotide triphosphate hydrolases"/>
    <property type="match status" value="1"/>
</dbReference>
<dbReference type="FunFam" id="3.40.50.300:FF:000006">
    <property type="entry name" value="DNA-binding transcriptional regulator NtrC"/>
    <property type="match status" value="1"/>
</dbReference>
<keyword evidence="13" id="KW-1185">Reference proteome</keyword>
<evidence type="ECO:0000256" key="1">
    <source>
        <dbReference type="ARBA" id="ARBA00022741"/>
    </source>
</evidence>
<protein>
    <submittedName>
        <fullName evidence="11">Sigma-54-dependent Fis family transcriptional regulator</fullName>
    </submittedName>
</protein>
<dbReference type="SUPFAM" id="SSF46689">
    <property type="entry name" value="Homeodomain-like"/>
    <property type="match status" value="1"/>
</dbReference>
<keyword evidence="4" id="KW-0238">DNA-binding</keyword>
<dbReference type="GO" id="GO:0043565">
    <property type="term" value="F:sequence-specific DNA binding"/>
    <property type="evidence" value="ECO:0007669"/>
    <property type="project" value="InterPro"/>
</dbReference>
<dbReference type="AlphaFoldDB" id="A0A328FDZ9"/>
<evidence type="ECO:0000259" key="8">
    <source>
        <dbReference type="PROSITE" id="PS50045"/>
    </source>
</evidence>
<dbReference type="SUPFAM" id="SSF52540">
    <property type="entry name" value="P-loop containing nucleoside triphosphate hydrolases"/>
    <property type="match status" value="1"/>
</dbReference>
<dbReference type="InterPro" id="IPR009057">
    <property type="entry name" value="Homeodomain-like_sf"/>
</dbReference>
<accession>A0A328FDZ9</accession>
<dbReference type="PANTHER" id="PTHR32071:SF119">
    <property type="entry name" value="SIGMA L-DEPENDENT TRANSCRIPTIONAL REGULATOR YPLP-RELATED"/>
    <property type="match status" value="1"/>
</dbReference>
<dbReference type="EMBL" id="CP036313">
    <property type="protein sequence ID" value="QBH11710.1"/>
    <property type="molecule type" value="Genomic_DNA"/>
</dbReference>
<dbReference type="InterPro" id="IPR011006">
    <property type="entry name" value="CheY-like_superfamily"/>
</dbReference>
<dbReference type="SMART" id="SM00382">
    <property type="entry name" value="AAA"/>
    <property type="match status" value="1"/>
</dbReference>
<dbReference type="Gene3D" id="1.10.8.60">
    <property type="match status" value="1"/>
</dbReference>
<dbReference type="GO" id="GO:0006355">
    <property type="term" value="P:regulation of DNA-templated transcription"/>
    <property type="evidence" value="ECO:0007669"/>
    <property type="project" value="InterPro"/>
</dbReference>
<dbReference type="InterPro" id="IPR027417">
    <property type="entry name" value="P-loop_NTPase"/>
</dbReference>
<evidence type="ECO:0000256" key="7">
    <source>
        <dbReference type="PROSITE-ProRule" id="PRU00169"/>
    </source>
</evidence>
<evidence type="ECO:0000256" key="4">
    <source>
        <dbReference type="ARBA" id="ARBA00023125"/>
    </source>
</evidence>
<dbReference type="PROSITE" id="PS00688">
    <property type="entry name" value="SIGMA54_INTERACT_3"/>
    <property type="match status" value="1"/>
</dbReference>
<dbReference type="Pfam" id="PF02954">
    <property type="entry name" value="HTH_8"/>
    <property type="match status" value="1"/>
</dbReference>
<feature type="modified residue" description="4-aspartylphosphate" evidence="7">
    <location>
        <position position="53"/>
    </location>
</feature>
<dbReference type="FunFam" id="1.10.8.60:FF:000014">
    <property type="entry name" value="DNA-binding transcriptional regulator NtrC"/>
    <property type="match status" value="1"/>
</dbReference>
<dbReference type="SUPFAM" id="SSF52172">
    <property type="entry name" value="CheY-like"/>
    <property type="match status" value="1"/>
</dbReference>
<dbReference type="InterPro" id="IPR025944">
    <property type="entry name" value="Sigma_54_int_dom_CS"/>
</dbReference>